<name>A0AC61RNK9_9FIRM</name>
<accession>A0AC61RNK9</accession>
<dbReference type="Proteomes" id="UP000304953">
    <property type="component" value="Unassembled WGS sequence"/>
</dbReference>
<keyword evidence="2" id="KW-1185">Reference proteome</keyword>
<reference evidence="1" key="1">
    <citation type="submission" date="2019-04" db="EMBL/GenBank/DDBJ databases">
        <title>Microbes associate with the intestines of laboratory mice.</title>
        <authorList>
            <person name="Navarre W."/>
            <person name="Wong E."/>
            <person name="Huang K."/>
            <person name="Tropini C."/>
            <person name="Ng K."/>
            <person name="Yu B."/>
        </authorList>
    </citation>
    <scope>NUCLEOTIDE SEQUENCE</scope>
    <source>
        <strain evidence="1">NM01_1-7b</strain>
    </source>
</reference>
<evidence type="ECO:0000313" key="2">
    <source>
        <dbReference type="Proteomes" id="UP000304953"/>
    </source>
</evidence>
<proteinExistence type="predicted"/>
<organism evidence="1 2">
    <name type="scientific">Petralouisia muris</name>
    <dbReference type="NCBI Taxonomy" id="3032872"/>
    <lineage>
        <taxon>Bacteria</taxon>
        <taxon>Bacillati</taxon>
        <taxon>Bacillota</taxon>
        <taxon>Clostridia</taxon>
        <taxon>Lachnospirales</taxon>
        <taxon>Lachnospiraceae</taxon>
        <taxon>Petralouisia</taxon>
    </lineage>
</organism>
<gene>
    <name evidence="1" type="primary">blaR1</name>
    <name evidence="1" type="ORF">E5329_26055</name>
</gene>
<dbReference type="EMBL" id="SRYA01000104">
    <property type="protein sequence ID" value="TGY88038.1"/>
    <property type="molecule type" value="Genomic_DNA"/>
</dbReference>
<sequence length="602" mass="69097">MAEFMIQFFICNIFISVIIGILLLAKHLLKNKLTSRMQYNLWYLLLGLLAVPFIPVQPIRFLQIFAWFGNFKNASSSPIGDMINETAPTNQSVTANWMNDFSISLSRRTPSTIGLILFILWCIGIFIMILLITKSMLRFRNMKNSSLPLQNPAVRRLYYECLDEMHIKKPIPIYSTAFLKSPIIAGLLKPCIYMPIHLISDYNANDIKYMLMHELAHYKYKDALANYFMNIIGILYWFHPLVWYSLKEMKNDREVACDTSVLKLLNEGDYEDYGNTLINFAEKVSLTPFPFATGISGNMKQMQKRILNIANYHPASFRKTLHSAALYIIIAFLLLGTAPILSTQASENNRYHFNETNHTVTYIDLNDVFEGYNGSFVLYDAAEDSWQIYNKEYATTRISPASTFKIYSALFSLESGIISPEQSLIPWNGQNYMYDLWNTDQTLESAMQNSVTWYFQALDQQSSLPSIKEYVKEIGYGNQLVEGDISSYWINSALKISPVEQVEMLTKLYYNQFGFTPENIKAVKDSIRLYSMDEGILSGKTGTEEIDGLNTSGWFIGYVEKNNHTYFFATNIQSDKLASGPLATELTFSILSDLKLWDTYQE</sequence>
<protein>
    <submittedName>
        <fullName evidence="1">BlaR1 family beta-lactam sensor/signal transducer</fullName>
    </submittedName>
</protein>
<evidence type="ECO:0000313" key="1">
    <source>
        <dbReference type="EMBL" id="TGY88038.1"/>
    </source>
</evidence>
<comment type="caution">
    <text evidence="1">The sequence shown here is derived from an EMBL/GenBank/DDBJ whole genome shotgun (WGS) entry which is preliminary data.</text>
</comment>